<organism evidence="1 2">
    <name type="scientific">Hyaloperonospora arabidopsidis (strain Emoy2)</name>
    <name type="common">Downy mildew agent</name>
    <name type="synonym">Peronospora arabidopsidis</name>
    <dbReference type="NCBI Taxonomy" id="559515"/>
    <lineage>
        <taxon>Eukaryota</taxon>
        <taxon>Sar</taxon>
        <taxon>Stramenopiles</taxon>
        <taxon>Oomycota</taxon>
        <taxon>Peronosporomycetes</taxon>
        <taxon>Peronosporales</taxon>
        <taxon>Peronosporaceae</taxon>
        <taxon>Hyaloperonospora</taxon>
    </lineage>
</organism>
<dbReference type="EnsemblProtists" id="HpaT802621">
    <property type="protein sequence ID" value="HpaP802621"/>
    <property type="gene ID" value="HpaG802621"/>
</dbReference>
<dbReference type="InParanoid" id="M4B8L4"/>
<evidence type="ECO:0000313" key="2">
    <source>
        <dbReference type="Proteomes" id="UP000011713"/>
    </source>
</evidence>
<proteinExistence type="predicted"/>
<name>M4B8L4_HYAAE</name>
<accession>M4B8L4</accession>
<keyword evidence="2" id="KW-1185">Reference proteome</keyword>
<sequence length="58" mass="7169">MMSDDKFRRVTAAEMLRHQLHKVRIKEESIFDVYYYDDLFRNITWSRMNLELNLNSPM</sequence>
<evidence type="ECO:0000313" key="1">
    <source>
        <dbReference type="EnsemblProtists" id="HpaP802621"/>
    </source>
</evidence>
<reference evidence="1" key="2">
    <citation type="submission" date="2015-06" db="UniProtKB">
        <authorList>
            <consortium name="EnsemblProtists"/>
        </authorList>
    </citation>
    <scope>IDENTIFICATION</scope>
    <source>
        <strain evidence="1">Emoy2</strain>
    </source>
</reference>
<protein>
    <submittedName>
        <fullName evidence="1">Uncharacterized protein</fullName>
    </submittedName>
</protein>
<reference evidence="2" key="1">
    <citation type="journal article" date="2010" name="Science">
        <title>Signatures of adaptation to obligate biotrophy in the Hyaloperonospora arabidopsidis genome.</title>
        <authorList>
            <person name="Baxter L."/>
            <person name="Tripathy S."/>
            <person name="Ishaque N."/>
            <person name="Boot N."/>
            <person name="Cabral A."/>
            <person name="Kemen E."/>
            <person name="Thines M."/>
            <person name="Ah-Fong A."/>
            <person name="Anderson R."/>
            <person name="Badejoko W."/>
            <person name="Bittner-Eddy P."/>
            <person name="Boore J.L."/>
            <person name="Chibucos M.C."/>
            <person name="Coates M."/>
            <person name="Dehal P."/>
            <person name="Delehaunty K."/>
            <person name="Dong S."/>
            <person name="Downton P."/>
            <person name="Dumas B."/>
            <person name="Fabro G."/>
            <person name="Fronick C."/>
            <person name="Fuerstenberg S.I."/>
            <person name="Fulton L."/>
            <person name="Gaulin E."/>
            <person name="Govers F."/>
            <person name="Hughes L."/>
            <person name="Humphray S."/>
            <person name="Jiang R.H."/>
            <person name="Judelson H."/>
            <person name="Kamoun S."/>
            <person name="Kyung K."/>
            <person name="Meijer H."/>
            <person name="Minx P."/>
            <person name="Morris P."/>
            <person name="Nelson J."/>
            <person name="Phuntumart V."/>
            <person name="Qutob D."/>
            <person name="Rehmany A."/>
            <person name="Rougon-Cardoso A."/>
            <person name="Ryden P."/>
            <person name="Torto-Alalibo T."/>
            <person name="Studholme D."/>
            <person name="Wang Y."/>
            <person name="Win J."/>
            <person name="Wood J."/>
            <person name="Clifton S.W."/>
            <person name="Rogers J."/>
            <person name="Van den Ackerveken G."/>
            <person name="Jones J.D."/>
            <person name="McDowell J.M."/>
            <person name="Beynon J."/>
            <person name="Tyler B.M."/>
        </authorList>
    </citation>
    <scope>NUCLEOTIDE SEQUENCE [LARGE SCALE GENOMIC DNA]</scope>
    <source>
        <strain evidence="2">Emoy2</strain>
    </source>
</reference>
<dbReference type="AlphaFoldDB" id="M4B8L4"/>
<dbReference type="EMBL" id="JH597989">
    <property type="status" value="NOT_ANNOTATED_CDS"/>
    <property type="molecule type" value="Genomic_DNA"/>
</dbReference>
<dbReference type="VEuPathDB" id="FungiDB:HpaG802621"/>
<dbReference type="HOGENOM" id="CLU_2983156_0_0_1"/>
<dbReference type="Proteomes" id="UP000011713">
    <property type="component" value="Unassembled WGS sequence"/>
</dbReference>